<gene>
    <name evidence="2" type="ORF">MY1_1042</name>
</gene>
<dbReference type="GO" id="GO:0004527">
    <property type="term" value="F:exonuclease activity"/>
    <property type="evidence" value="ECO:0007669"/>
    <property type="project" value="UniProtKB-KW"/>
</dbReference>
<dbReference type="EMBL" id="AFPU01000001">
    <property type="protein sequence ID" value="EGP93802.1"/>
    <property type="molecule type" value="Genomic_DNA"/>
</dbReference>
<dbReference type="STRING" id="1001994.MY1_1042"/>
<dbReference type="PANTHER" id="PTHR31340:SF3">
    <property type="entry name" value="MITOCHONDRIAL GENOME MAINTENANCE EXONUCLEASE 1"/>
    <property type="match status" value="1"/>
</dbReference>
<dbReference type="InterPro" id="IPR011604">
    <property type="entry name" value="PDDEXK-like_dom_sf"/>
</dbReference>
<keyword evidence="2" id="KW-0540">Nuclease</keyword>
<comment type="caution">
    <text evidence="2">The sequence shown here is derived from an EMBL/GenBank/DDBJ whole genome shotgun (WGS) entry which is preliminary data.</text>
</comment>
<keyword evidence="2" id="KW-0269">Exonuclease</keyword>
<dbReference type="AlphaFoldDB" id="F9CX00"/>
<accession>F9CX00</accession>
<keyword evidence="2" id="KW-0378">Hydrolase</keyword>
<sequence length="214" mass="24578">MTSILQACQTEIDGVRYYKTPQGLLYPSITTVLSKTSDTAGLDQWREKIGNNLADQIMKDAQIHGTMTHKLCEDYLKNKESVGDFLDIPKNHFEKLKPYLHKMNNIRGIELPLYSDELKIAGTCDCIAEYNGNLSIIDFKTSRSRLVEHYDKVQKYFMQATAYSLMWKERTGIEIDQIVIIGSEETGDIAEFIKIPLDFKDKLIDTIEKFHNLS</sequence>
<dbReference type="RefSeq" id="WP_007550641.1">
    <property type="nucleotide sequence ID" value="NZ_AFPU01000001.1"/>
</dbReference>
<evidence type="ECO:0000313" key="2">
    <source>
        <dbReference type="EMBL" id="EGP93802.1"/>
    </source>
</evidence>
<dbReference type="InterPro" id="IPR038726">
    <property type="entry name" value="PDDEXK_AddAB-type"/>
</dbReference>
<dbReference type="PANTHER" id="PTHR31340">
    <property type="entry name" value="MITOCHONDRIAL GENOME MAINTENANCE EXONUCLEASE 1"/>
    <property type="match status" value="1"/>
</dbReference>
<dbReference type="Gene3D" id="3.90.320.10">
    <property type="match status" value="1"/>
</dbReference>
<name>F9CX00_9ARCH</name>
<feature type="domain" description="PD-(D/E)XK endonuclease-like" evidence="1">
    <location>
        <begin position="83"/>
        <end position="170"/>
    </location>
</feature>
<evidence type="ECO:0000259" key="1">
    <source>
        <dbReference type="Pfam" id="PF12705"/>
    </source>
</evidence>
<reference evidence="2 3" key="1">
    <citation type="journal article" date="2011" name="J. Bacteriol.">
        <title>Genome Sequence of an Ammonia-Oxidizing Soil Archaeon, "Candidatus Nitrosoarchaeum koreensis" MY1.</title>
        <authorList>
            <person name="Kim B.K."/>
            <person name="Jung M.Y."/>
            <person name="Yu D.S."/>
            <person name="Park S.J."/>
            <person name="Oh T.K."/>
            <person name="Rhee S.K."/>
            <person name="Kim J.F."/>
        </authorList>
    </citation>
    <scope>NUCLEOTIDE SEQUENCE [LARGE SCALE GENOMIC DNA]</scope>
    <source>
        <strain evidence="2 3">MY1</strain>
    </source>
</reference>
<protein>
    <submittedName>
        <fullName evidence="2">Putative exonuclease</fullName>
    </submittedName>
</protein>
<dbReference type="OrthoDB" id="4571at2157"/>
<organism evidence="2 3">
    <name type="scientific">Nitrosarchaeum koreense MY1</name>
    <dbReference type="NCBI Taxonomy" id="1001994"/>
    <lineage>
        <taxon>Archaea</taxon>
        <taxon>Nitrososphaerota</taxon>
        <taxon>Nitrososphaeria</taxon>
        <taxon>Nitrosopumilales</taxon>
        <taxon>Nitrosopumilaceae</taxon>
        <taxon>Nitrosarchaeum</taxon>
    </lineage>
</organism>
<dbReference type="Proteomes" id="UP000004440">
    <property type="component" value="Unassembled WGS sequence"/>
</dbReference>
<evidence type="ECO:0000313" key="3">
    <source>
        <dbReference type="Proteomes" id="UP000004440"/>
    </source>
</evidence>
<dbReference type="Pfam" id="PF12705">
    <property type="entry name" value="PDDEXK_1"/>
    <property type="match status" value="1"/>
</dbReference>
<keyword evidence="3" id="KW-1185">Reference proteome</keyword>
<proteinExistence type="predicted"/>